<proteinExistence type="predicted"/>
<dbReference type="AlphaFoldDB" id="A0A0R3QA49"/>
<protein>
    <submittedName>
        <fullName evidence="4">Pilus assembly protein PilY</fullName>
    </submittedName>
</protein>
<reference evidence="2 3" key="2">
    <citation type="submission" date="2018-11" db="EMBL/GenBank/DDBJ databases">
        <authorList>
            <consortium name="Pathogen Informatics"/>
        </authorList>
    </citation>
    <scope>NUCLEOTIDE SEQUENCE [LARGE SCALE GENOMIC DNA]</scope>
</reference>
<gene>
    <name evidence="2" type="ORF">BTMF_LOCUS2533</name>
</gene>
<keyword evidence="3" id="KW-1185">Reference proteome</keyword>
<dbReference type="Proteomes" id="UP000280834">
    <property type="component" value="Unassembled WGS sequence"/>
</dbReference>
<evidence type="ECO:0000256" key="1">
    <source>
        <dbReference type="SAM" id="MobiDB-lite"/>
    </source>
</evidence>
<evidence type="ECO:0000313" key="2">
    <source>
        <dbReference type="EMBL" id="VDO12771.1"/>
    </source>
</evidence>
<dbReference type="WBParaSite" id="BTMF_0000321501-mRNA-1">
    <property type="protein sequence ID" value="BTMF_0000321501-mRNA-1"/>
    <property type="gene ID" value="BTMF_0000321501"/>
</dbReference>
<evidence type="ECO:0000313" key="3">
    <source>
        <dbReference type="Proteomes" id="UP000280834"/>
    </source>
</evidence>
<evidence type="ECO:0000313" key="4">
    <source>
        <dbReference type="WBParaSite" id="BTMF_0000321501-mRNA-1"/>
    </source>
</evidence>
<organism evidence="4">
    <name type="scientific">Brugia timori</name>
    <dbReference type="NCBI Taxonomy" id="42155"/>
    <lineage>
        <taxon>Eukaryota</taxon>
        <taxon>Metazoa</taxon>
        <taxon>Ecdysozoa</taxon>
        <taxon>Nematoda</taxon>
        <taxon>Chromadorea</taxon>
        <taxon>Rhabditida</taxon>
        <taxon>Spirurina</taxon>
        <taxon>Spiruromorpha</taxon>
        <taxon>Filarioidea</taxon>
        <taxon>Onchocercidae</taxon>
        <taxon>Brugia</taxon>
    </lineage>
</organism>
<sequence>MFRNPLPATGRKVGLVAVAASTMLGAIGFAVRSDATEISDVPLITSPNAHAKPNLMFVLDDSGSMAREYMPDEMNDTGTFGFRSAQCNGVAYDPTITYKPPLDAAGAEMVNSSFTAARQDGFSSSSSTTNLNGVAASRTLTANPAVTPGTGTKTFVFSGTQYKGDLSIDVGSRVQLTSSQATMVGTITVLTTTGNGPYTYTMTVDVASSTGTAAATDWTLSRITGSIYYKYKGTRTKMAWRYTSADVVQDAFYNECNYKTGSSAGTALFDTFTVLNSSSEAQNYANWYSYYRTRTLLMRTAVGRAFAALDDGYRLGFSTINSSTTVTTSDGFQPVGDFTGDQKTTLYTKLYAAAAAGGTPLRGALSKIGRYYGRRLSGQTEANDPVQYACQRNFVLLSTDGYWNKGGSPGATEGNSYTALDLDGNNVGNQDSTEARPLFDGTTTTTTYSRTAYQVGTRGANSCNNNNSPYKVRATDQTSTDNSTWTPEAAAPSNNNGTCRAGTYVLPGTSPQVTAASSAGSGIVYSTVTSTTNTTGGSSNSLADVAAYYYKTDLRSTNCTSTSSGTSQNVCSDIVPTSGRDTARHQHMTTFTIGLGVSGTLTYDRNYLTQTSGSYVDLTNGTTNWPVPETANISGNSGDARNIDDLWHAAVNGRGQYYSALNATQLAEAISGVVSAIQEVTGSSAAATTSTLELV</sequence>
<dbReference type="EMBL" id="UZAG01002100">
    <property type="protein sequence ID" value="VDO12771.1"/>
    <property type="molecule type" value="Genomic_DNA"/>
</dbReference>
<name>A0A0R3QA49_9BILA</name>
<accession>A0A0R3QA49</accession>
<reference evidence="4" key="1">
    <citation type="submission" date="2017-02" db="UniProtKB">
        <authorList>
            <consortium name="WormBaseParasite"/>
        </authorList>
    </citation>
    <scope>IDENTIFICATION</scope>
</reference>
<feature type="region of interest" description="Disordered" evidence="1">
    <location>
        <begin position="473"/>
        <end position="496"/>
    </location>
</feature>